<protein>
    <submittedName>
        <fullName evidence="1">Uncharacterized protein</fullName>
    </submittedName>
</protein>
<accession>A0AAV4XYB1</accession>
<dbReference type="AlphaFoldDB" id="A0AAV4XYB1"/>
<dbReference type="EMBL" id="BPLR01001019">
    <property type="protein sequence ID" value="GIY99185.1"/>
    <property type="molecule type" value="Genomic_DNA"/>
</dbReference>
<keyword evidence="2" id="KW-1185">Reference proteome</keyword>
<evidence type="ECO:0000313" key="1">
    <source>
        <dbReference type="EMBL" id="GIY99185.1"/>
    </source>
</evidence>
<dbReference type="Proteomes" id="UP001054945">
    <property type="component" value="Unassembled WGS sequence"/>
</dbReference>
<proteinExistence type="predicted"/>
<sequence length="508" mass="58068">MPVSQPVSTRTNTVMREEFYDEFLTIHNSRYRNIENRDSYSIPGFDQGLLDGRHVMNEIPHHSEMSRGQFDNNLKFRNVFQCHFCGSYQRNLKGRELPANSSSVPFKCNECIETMKLKENSHPCPKFAEVSDGRSSIKLHKLIKAGDKRCLYREHSFDRIVSEILDYNFGNIAQEIPATISHSAEGADNNTLALTNQTSTFQSSTFPRSIIQERHWNVNSTASTDVRCVSSNTVQNENSDYFNSSQLIPAAQHFENSDYTYGAENPAMAFSTAASTTTLKPFEPTCQNNSAWMQHSPNLSFYNQLPPTSQGIEDPSKYITIYDPTNEYYNISMQSGQSSMQDSEISRFQDKEYQLMAIARKSDRREENTKCASDLSSPSINVQYHGNSRPQKSIHMAAFQRVSTSTNTMMREKEFLNIQNSAYRNIENIDSYSIPDSGKGFLDCRQGMNEIPHNSYKSQGQLADNLKFQNVFQCHFCGSYQRDLKGRNCLQIQEAFHLNAMNVLNRRN</sequence>
<evidence type="ECO:0000313" key="2">
    <source>
        <dbReference type="Proteomes" id="UP001054945"/>
    </source>
</evidence>
<comment type="caution">
    <text evidence="1">The sequence shown here is derived from an EMBL/GenBank/DDBJ whole genome shotgun (WGS) entry which is preliminary data.</text>
</comment>
<reference evidence="1 2" key="1">
    <citation type="submission" date="2021-06" db="EMBL/GenBank/DDBJ databases">
        <title>Caerostris extrusa draft genome.</title>
        <authorList>
            <person name="Kono N."/>
            <person name="Arakawa K."/>
        </authorList>
    </citation>
    <scope>NUCLEOTIDE SEQUENCE [LARGE SCALE GENOMIC DNA]</scope>
</reference>
<name>A0AAV4XYB1_CAEEX</name>
<gene>
    <name evidence="1" type="ORF">CEXT_5281</name>
</gene>
<organism evidence="1 2">
    <name type="scientific">Caerostris extrusa</name>
    <name type="common">Bark spider</name>
    <name type="synonym">Caerostris bankana</name>
    <dbReference type="NCBI Taxonomy" id="172846"/>
    <lineage>
        <taxon>Eukaryota</taxon>
        <taxon>Metazoa</taxon>
        <taxon>Ecdysozoa</taxon>
        <taxon>Arthropoda</taxon>
        <taxon>Chelicerata</taxon>
        <taxon>Arachnida</taxon>
        <taxon>Araneae</taxon>
        <taxon>Araneomorphae</taxon>
        <taxon>Entelegynae</taxon>
        <taxon>Araneoidea</taxon>
        <taxon>Araneidae</taxon>
        <taxon>Caerostris</taxon>
    </lineage>
</organism>